<dbReference type="EMBL" id="GDJX01002070">
    <property type="protein sequence ID" value="JAT65866.1"/>
    <property type="molecule type" value="Transcribed_RNA"/>
</dbReference>
<dbReference type="AlphaFoldDB" id="A0A1D1ZFY2"/>
<feature type="compositionally biased region" description="Basic residues" evidence="1">
    <location>
        <begin position="284"/>
        <end position="295"/>
    </location>
</feature>
<evidence type="ECO:0000256" key="1">
    <source>
        <dbReference type="SAM" id="MobiDB-lite"/>
    </source>
</evidence>
<organism evidence="2">
    <name type="scientific">Anthurium amnicola</name>
    <dbReference type="NCBI Taxonomy" id="1678845"/>
    <lineage>
        <taxon>Eukaryota</taxon>
        <taxon>Viridiplantae</taxon>
        <taxon>Streptophyta</taxon>
        <taxon>Embryophyta</taxon>
        <taxon>Tracheophyta</taxon>
        <taxon>Spermatophyta</taxon>
        <taxon>Magnoliopsida</taxon>
        <taxon>Liliopsida</taxon>
        <taxon>Araceae</taxon>
        <taxon>Pothoideae</taxon>
        <taxon>Potheae</taxon>
        <taxon>Anthurium</taxon>
    </lineage>
</organism>
<name>A0A1D1ZFY2_9ARAE</name>
<feature type="region of interest" description="Disordered" evidence="1">
    <location>
        <begin position="160"/>
        <end position="193"/>
    </location>
</feature>
<feature type="region of interest" description="Disordered" evidence="1">
    <location>
        <begin position="37"/>
        <end position="67"/>
    </location>
</feature>
<keyword evidence="2" id="KW-0648">Protein biosynthesis</keyword>
<feature type="region of interest" description="Disordered" evidence="1">
    <location>
        <begin position="280"/>
        <end position="325"/>
    </location>
</feature>
<keyword evidence="2" id="KW-0396">Initiation factor</keyword>
<reference evidence="2" key="1">
    <citation type="submission" date="2015-07" db="EMBL/GenBank/DDBJ databases">
        <title>Transcriptome Assembly of Anthurium amnicola.</title>
        <authorList>
            <person name="Suzuki J."/>
        </authorList>
    </citation>
    <scope>NUCLEOTIDE SEQUENCE</scope>
</reference>
<accession>A0A1D1ZFY2</accession>
<dbReference type="GO" id="GO:0003743">
    <property type="term" value="F:translation initiation factor activity"/>
    <property type="evidence" value="ECO:0007669"/>
    <property type="project" value="UniProtKB-KW"/>
</dbReference>
<proteinExistence type="predicted"/>
<sequence length="325" mass="34613">LTEVLATHGVAHPSSLSISIYLTPPVALYFNGGPAAQHMPPASLSPRPAGLRQQTPTKPQLPKGGGADARSYVVVCSSPGTPHRRLVTSVLPCPHQPKLPRRWRRRETRRGGDVVDSGMVGRWPWSFWTTAGASATFWSAPAPRWVAPLRLGSTHARKRMLRGTQQGKPRQPGRPGRLTGKSPAPSPSDAACSERRRCLLAREGGSRLPTREGAPTSPAVPHCGIPTATWRACCRSHPTGASSSLQPAVISQETGFPIVFAQRNRWVCAVAPRGIPLTLPSSGVRRRAGRGHPRHPATPGWRASSGTSPATTARSPGRGAGGRSR</sequence>
<protein>
    <submittedName>
        <fullName evidence="2">Translation initiation factor IF-2</fullName>
    </submittedName>
</protein>
<feature type="non-terminal residue" evidence="2">
    <location>
        <position position="1"/>
    </location>
</feature>
<gene>
    <name evidence="2" type="primary">infB_91</name>
    <name evidence="2" type="ORF">g.78177</name>
</gene>
<evidence type="ECO:0000313" key="2">
    <source>
        <dbReference type="EMBL" id="JAT65866.1"/>
    </source>
</evidence>